<evidence type="ECO:0000256" key="9">
    <source>
        <dbReference type="RuleBase" id="RU003465"/>
    </source>
</evidence>
<feature type="domain" description="PPM-type phosphatase" evidence="11">
    <location>
        <begin position="23"/>
        <end position="564"/>
    </location>
</feature>
<organism evidence="12">
    <name type="scientific">Diabrotica virgifera virgifera</name>
    <name type="common">western corn rootworm</name>
    <dbReference type="NCBI Taxonomy" id="50390"/>
    <lineage>
        <taxon>Eukaryota</taxon>
        <taxon>Metazoa</taxon>
        <taxon>Ecdysozoa</taxon>
        <taxon>Arthropoda</taxon>
        <taxon>Hexapoda</taxon>
        <taxon>Insecta</taxon>
        <taxon>Pterygota</taxon>
        <taxon>Neoptera</taxon>
        <taxon>Endopterygota</taxon>
        <taxon>Coleoptera</taxon>
        <taxon>Polyphaga</taxon>
        <taxon>Cucujiformia</taxon>
        <taxon>Chrysomeloidea</taxon>
        <taxon>Chrysomelidae</taxon>
        <taxon>Galerucinae</taxon>
        <taxon>Diabroticina</taxon>
        <taxon>Diabroticites</taxon>
        <taxon>Diabrotica</taxon>
    </lineage>
</organism>
<dbReference type="PANTHER" id="PTHR13832:SF803">
    <property type="entry name" value="PROTEIN PHOSPHATASE 1G"/>
    <property type="match status" value="1"/>
</dbReference>
<dbReference type="EC" id="3.1.3.16" evidence="3"/>
<feature type="compositionally biased region" description="Low complexity" evidence="10">
    <location>
        <begin position="179"/>
        <end position="191"/>
    </location>
</feature>
<feature type="region of interest" description="Disordered" evidence="10">
    <location>
        <begin position="159"/>
        <end position="370"/>
    </location>
</feature>
<reference evidence="12" key="1">
    <citation type="submission" date="2025-08" db="UniProtKB">
        <authorList>
            <consortium name="RefSeq"/>
        </authorList>
    </citation>
    <scope>IDENTIFICATION</scope>
    <source>
        <tissue evidence="12">Whole insect</tissue>
    </source>
</reference>
<dbReference type="InterPro" id="IPR015655">
    <property type="entry name" value="PP2C"/>
</dbReference>
<dbReference type="Gene3D" id="3.60.40.10">
    <property type="entry name" value="PPM-type phosphatase domain"/>
    <property type="match status" value="2"/>
</dbReference>
<feature type="region of interest" description="Disordered" evidence="10">
    <location>
        <begin position="583"/>
        <end position="625"/>
    </location>
</feature>
<dbReference type="Pfam" id="PF00481">
    <property type="entry name" value="PP2C"/>
    <property type="match status" value="2"/>
</dbReference>
<evidence type="ECO:0000256" key="2">
    <source>
        <dbReference type="ARBA" id="ARBA00006702"/>
    </source>
</evidence>
<keyword evidence="5 9" id="KW-0378">Hydrolase</keyword>
<evidence type="ECO:0000256" key="4">
    <source>
        <dbReference type="ARBA" id="ARBA00022723"/>
    </source>
</evidence>
<evidence type="ECO:0000313" key="12">
    <source>
        <dbReference type="RefSeq" id="XP_028149004.1"/>
    </source>
</evidence>
<evidence type="ECO:0000256" key="6">
    <source>
        <dbReference type="ARBA" id="ARBA00022842"/>
    </source>
</evidence>
<proteinExistence type="inferred from homology"/>
<feature type="compositionally biased region" description="Low complexity" evidence="10">
    <location>
        <begin position="206"/>
        <end position="222"/>
    </location>
</feature>
<evidence type="ECO:0000256" key="5">
    <source>
        <dbReference type="ARBA" id="ARBA00022801"/>
    </source>
</evidence>
<gene>
    <name evidence="12" type="primary">LOC114342402</name>
</gene>
<feature type="compositionally biased region" description="Acidic residues" evidence="10">
    <location>
        <begin position="346"/>
        <end position="370"/>
    </location>
</feature>
<evidence type="ECO:0000259" key="11">
    <source>
        <dbReference type="PROSITE" id="PS51746"/>
    </source>
</evidence>
<dbReference type="RefSeq" id="XP_028149004.1">
    <property type="nucleotide sequence ID" value="XM_028293203.1"/>
</dbReference>
<evidence type="ECO:0000256" key="7">
    <source>
        <dbReference type="ARBA" id="ARBA00022912"/>
    </source>
</evidence>
<evidence type="ECO:0000256" key="1">
    <source>
        <dbReference type="ARBA" id="ARBA00001936"/>
    </source>
</evidence>
<dbReference type="SUPFAM" id="SSF81606">
    <property type="entry name" value="PP2C-like"/>
    <property type="match status" value="2"/>
</dbReference>
<evidence type="ECO:0000256" key="8">
    <source>
        <dbReference type="ARBA" id="ARBA00023211"/>
    </source>
</evidence>
<protein>
    <recommendedName>
        <fullName evidence="3">protein-serine/threonine phosphatase</fullName>
        <ecNumber evidence="3">3.1.3.16</ecNumber>
    </recommendedName>
</protein>
<dbReference type="InParanoid" id="A0A6P7GGT6"/>
<dbReference type="OrthoDB" id="10264738at2759"/>
<dbReference type="InterPro" id="IPR001932">
    <property type="entry name" value="PPM-type_phosphatase-like_dom"/>
</dbReference>
<evidence type="ECO:0000256" key="3">
    <source>
        <dbReference type="ARBA" id="ARBA00013081"/>
    </source>
</evidence>
<feature type="compositionally biased region" description="Polar residues" evidence="10">
    <location>
        <begin position="244"/>
        <end position="253"/>
    </location>
</feature>
<dbReference type="PROSITE" id="PS51746">
    <property type="entry name" value="PPM_2"/>
    <property type="match status" value="1"/>
</dbReference>
<keyword evidence="6" id="KW-0460">Magnesium</keyword>
<dbReference type="CDD" id="cd00143">
    <property type="entry name" value="PP2Cc"/>
    <property type="match status" value="1"/>
</dbReference>
<comment type="similarity">
    <text evidence="2 9">Belongs to the PP2C family.</text>
</comment>
<feature type="compositionally biased region" description="Polar residues" evidence="10">
    <location>
        <begin position="261"/>
        <end position="273"/>
    </location>
</feature>
<keyword evidence="4" id="KW-0479">Metal-binding</keyword>
<dbReference type="PANTHER" id="PTHR13832">
    <property type="entry name" value="PROTEIN PHOSPHATASE 2C"/>
    <property type="match status" value="1"/>
</dbReference>
<sequence>MGSYLSEPVTNKVSTDESNDKLSCGASSMQGWRVTQEDAHNHILDFDTNTSLFAVYDGHGGHEVAQYCSQKLPQFIKDTQAYKDGDIMQALIQGFLEFDATIPTKDVVAVLKEIAGEKEGEEESDEEENVDNLYEEATMPIEQVIEKYTNLVNPVLKSLKKDGDKFPKSPNLKSKQEEAGSSSGSSTISNKASKDDSGNSEDAAGSSIEVKSTKESSSSPEKNGSIPEIKVTSSESPESKDAPQESQVTQNGEASEDVKTDVTSSTPQENGDVSNKGKGKAPIPKSPQKPAVTRPKRNAKQLYKKLLDFKPEEESDSEDEDDTTFEGPNEDSSEDEDGVNVSVEGEASDEEGEESGEEEESEEDDETDEIDNAEDLEFARNMKDEPGSDSGCTAVVALLQGNELYVANAGDSRCIVCRDGKAIDMSFDHKPEDEPERERIVKAGGKVTADGRVNGGLNLSRAIGDHAYKQNKELSDKEQMITALPDVKTLTINPVDDEFLVLACDGIWNFMSSQEVVDFIRPRILESKSKLSTICEEMFDHCLAPHTLGDGTGCDNMTAIIVQFKTNILKRSASPVPSDIVKKIKTEETVKSESGATQNEDVSKTETGVEKTEDDSLKMESGMVA</sequence>
<dbReference type="FunCoup" id="A0A6P7GGT6">
    <property type="interactions" value="2035"/>
</dbReference>
<feature type="compositionally biased region" description="Acidic residues" evidence="10">
    <location>
        <begin position="313"/>
        <end position="338"/>
    </location>
</feature>
<dbReference type="GO" id="GO:0046872">
    <property type="term" value="F:metal ion binding"/>
    <property type="evidence" value="ECO:0007669"/>
    <property type="project" value="UniProtKB-KW"/>
</dbReference>
<dbReference type="AlphaFoldDB" id="A0A6P7GGT6"/>
<dbReference type="InterPro" id="IPR000222">
    <property type="entry name" value="PP2C_BS"/>
</dbReference>
<evidence type="ECO:0000256" key="10">
    <source>
        <dbReference type="SAM" id="MobiDB-lite"/>
    </source>
</evidence>
<dbReference type="GO" id="GO:0004722">
    <property type="term" value="F:protein serine/threonine phosphatase activity"/>
    <property type="evidence" value="ECO:0007669"/>
    <property type="project" value="UniProtKB-EC"/>
</dbReference>
<dbReference type="PROSITE" id="PS01032">
    <property type="entry name" value="PPM_1"/>
    <property type="match status" value="1"/>
</dbReference>
<keyword evidence="8" id="KW-0464">Manganese</keyword>
<feature type="compositionally biased region" description="Basic and acidic residues" evidence="10">
    <location>
        <begin position="601"/>
        <end position="618"/>
    </location>
</feature>
<dbReference type="SMART" id="SM00332">
    <property type="entry name" value="PP2Cc"/>
    <property type="match status" value="1"/>
</dbReference>
<comment type="cofactor">
    <cofactor evidence="1">
        <name>Mn(2+)</name>
        <dbReference type="ChEBI" id="CHEBI:29035"/>
    </cofactor>
</comment>
<feature type="compositionally biased region" description="Basic residues" evidence="10">
    <location>
        <begin position="294"/>
        <end position="303"/>
    </location>
</feature>
<name>A0A6P7GGT6_DIAVI</name>
<keyword evidence="7 9" id="KW-0904">Protein phosphatase</keyword>
<dbReference type="InterPro" id="IPR036457">
    <property type="entry name" value="PPM-type-like_dom_sf"/>
</dbReference>
<accession>A0A6P7GGT6</accession>
<feature type="region of interest" description="Disordered" evidence="10">
    <location>
        <begin position="1"/>
        <end position="20"/>
    </location>
</feature>